<feature type="signal peptide" evidence="1">
    <location>
        <begin position="1"/>
        <end position="27"/>
    </location>
</feature>
<evidence type="ECO:0000313" key="3">
    <source>
        <dbReference type="EMBL" id="CAD9574271.1"/>
    </source>
</evidence>
<evidence type="ECO:0000313" key="2">
    <source>
        <dbReference type="EMBL" id="CAD9574269.1"/>
    </source>
</evidence>
<proteinExistence type="predicted"/>
<evidence type="ECO:0000256" key="1">
    <source>
        <dbReference type="SAM" id="SignalP"/>
    </source>
</evidence>
<keyword evidence="1" id="KW-0732">Signal</keyword>
<reference evidence="3" key="1">
    <citation type="submission" date="2021-01" db="EMBL/GenBank/DDBJ databases">
        <authorList>
            <person name="Corre E."/>
            <person name="Pelletier E."/>
            <person name="Niang G."/>
            <person name="Scheremetjew M."/>
            <person name="Finn R."/>
            <person name="Kale V."/>
            <person name="Holt S."/>
            <person name="Cochrane G."/>
            <person name="Meng A."/>
            <person name="Brown T."/>
            <person name="Cohen L."/>
        </authorList>
    </citation>
    <scope>NUCLEOTIDE SEQUENCE</scope>
    <source>
        <strain evidence="3">SM1012Den-03</strain>
    </source>
</reference>
<protein>
    <submittedName>
        <fullName evidence="3">Uncharacterized protein</fullName>
    </submittedName>
</protein>
<organism evidence="3">
    <name type="scientific">Skeletonema marinoi</name>
    <dbReference type="NCBI Taxonomy" id="267567"/>
    <lineage>
        <taxon>Eukaryota</taxon>
        <taxon>Sar</taxon>
        <taxon>Stramenopiles</taxon>
        <taxon>Ochrophyta</taxon>
        <taxon>Bacillariophyta</taxon>
        <taxon>Coscinodiscophyceae</taxon>
        <taxon>Thalassiosirophycidae</taxon>
        <taxon>Thalassiosirales</taxon>
        <taxon>Skeletonemataceae</taxon>
        <taxon>Skeletonema</taxon>
        <taxon>Skeletonema marinoi-dohrnii complex</taxon>
    </lineage>
</organism>
<name>A0A6U3SLZ2_9STRA</name>
<sequence>MTSSRSCKNLILLIYLSISLQLQVASSLSSPSPITSNTDAAMLSSTLTPKIITISETVWRKAASNHSQRIRHLLQPGLTPLEHNFNSGKSKRRQQHYIDDWTALDPVNPIYNFLIEYYGLKGAKGPRRLARWAPDPKLLWDEHCNEMASSTTIVSSSPSVEKEQVYKAAMKASHGLGGVLLENASIDDIGGTLHMRGGVPVPIMVEEGDPQEDIMEQPQLHGVLYNPAVFYNRHSPLNNNNNDKDDKERKQQLLKTIAPFQWYTSILKQTLNSDPILHCYGLHEWAMQYHPEGADPPPSAKYQSSLNLRVSRQVINDTVERKGVRCTHVDALRFFAPAAGPLNHHGASLQRMDQLRLEQKGCVHAHMDLLKIGLKLQGFIDSELMVDILEVALAARKLDVEASPYDATEYGAGIVPIETNEGRKVYRERQIGLMQRAESVRQRLLDAYEVFMKIAFDESLLLGSDEFVGGRGKRTPSVVDDNVVMSKSNTGDGPYVAPERLAMAEPGGLPWRKNLIDKS</sequence>
<dbReference type="AlphaFoldDB" id="A0A6U3SLZ2"/>
<accession>A0A6U3SLZ2</accession>
<feature type="chain" id="PRO_5036393884" evidence="1">
    <location>
        <begin position="28"/>
        <end position="519"/>
    </location>
</feature>
<gene>
    <name evidence="2" type="ORF">SMAR0320_LOCUS1621</name>
    <name evidence="3" type="ORF">SMAR0320_LOCUS1622</name>
</gene>
<dbReference type="EMBL" id="HBGZ01002351">
    <property type="protein sequence ID" value="CAD9574269.1"/>
    <property type="molecule type" value="Transcribed_RNA"/>
</dbReference>
<dbReference type="EMBL" id="HBGZ01002352">
    <property type="protein sequence ID" value="CAD9574271.1"/>
    <property type="molecule type" value="Transcribed_RNA"/>
</dbReference>